<dbReference type="AlphaFoldDB" id="A0A4T0UK26"/>
<dbReference type="RefSeq" id="WP_136555516.1">
    <property type="nucleotide sequence ID" value="NZ_STGJ01000021.1"/>
</dbReference>
<gene>
    <name evidence="7" type="ORF">E5K04_14765</name>
</gene>
<sequence>MRRARALFAGGFARNVTLLAGGAALSQFLPLMAAPLLTRLYTPADFGVLAIYTAWLSSLAVLMTARYDMAIVLPREEADAERLMALSLLLSFALSFVAILPLWLAGDALAAWAGEASLARLLPWLPLSLWLGGLMQAFTSWNNRHQRYRANAGGRLALGGSLVGVQLAAGFAGMGATGLVLGQLAGQAASTLVQAWQDIRAKFGWRRGVDRAGLAAVARRYREFPLINAPHAFVASLQDMLTVTLLTATSGSATVGLYGLLMRVLKLPAALVGQAVAQVAYRDLAAAHAAHESLRPLLARLMAILFSLALPPFVVIVLWGDALFAWVFGEAWRQAGEYARMLAPYILFHFVASPLGMVPLVIGRQRTAFAFTVVGISLFLAALSFGFERFGDVGDAFALVSAVMTVYFSAYFVWLWKAVRR</sequence>
<dbReference type="PANTHER" id="PTHR30250:SF11">
    <property type="entry name" value="O-ANTIGEN TRANSPORTER-RELATED"/>
    <property type="match status" value="1"/>
</dbReference>
<feature type="transmembrane region" description="Helical" evidence="6">
    <location>
        <begin position="341"/>
        <end position="362"/>
    </location>
</feature>
<keyword evidence="2" id="KW-1003">Cell membrane</keyword>
<feature type="transmembrane region" description="Helical" evidence="6">
    <location>
        <begin position="240"/>
        <end position="261"/>
    </location>
</feature>
<keyword evidence="3 6" id="KW-0812">Transmembrane</keyword>
<name>A0A4T0UK26_9NEIS</name>
<feature type="transmembrane region" description="Helical" evidence="6">
    <location>
        <begin position="153"/>
        <end position="174"/>
    </location>
</feature>
<keyword evidence="4 6" id="KW-1133">Transmembrane helix</keyword>
<feature type="transmembrane region" description="Helical" evidence="6">
    <location>
        <begin position="43"/>
        <end position="62"/>
    </location>
</feature>
<comment type="caution">
    <text evidence="7">The sequence shown here is derived from an EMBL/GenBank/DDBJ whole genome shotgun (WGS) entry which is preliminary data.</text>
</comment>
<evidence type="ECO:0000256" key="1">
    <source>
        <dbReference type="ARBA" id="ARBA00004651"/>
    </source>
</evidence>
<dbReference type="EMBL" id="STGJ01000021">
    <property type="protein sequence ID" value="TIC78888.1"/>
    <property type="molecule type" value="Genomic_DNA"/>
</dbReference>
<evidence type="ECO:0000313" key="7">
    <source>
        <dbReference type="EMBL" id="TIC78888.1"/>
    </source>
</evidence>
<dbReference type="PANTHER" id="PTHR30250">
    <property type="entry name" value="PST FAMILY PREDICTED COLANIC ACID TRANSPORTER"/>
    <property type="match status" value="1"/>
</dbReference>
<dbReference type="GO" id="GO:0005886">
    <property type="term" value="C:plasma membrane"/>
    <property type="evidence" value="ECO:0007669"/>
    <property type="project" value="UniProtKB-SubCell"/>
</dbReference>
<accession>A0A4T0UK26</accession>
<feature type="transmembrane region" description="Helical" evidence="6">
    <location>
        <begin position="301"/>
        <end position="329"/>
    </location>
</feature>
<reference evidence="7 8" key="1">
    <citation type="submission" date="2019-04" db="EMBL/GenBank/DDBJ databases">
        <title>Crenobacter sp. nov.</title>
        <authorList>
            <person name="Shi S."/>
        </authorList>
    </citation>
    <scope>NUCLEOTIDE SEQUENCE [LARGE SCALE GENOMIC DNA]</scope>
    <source>
        <strain evidence="7 8">GY 70310</strain>
    </source>
</reference>
<feature type="transmembrane region" description="Helical" evidence="6">
    <location>
        <begin position="124"/>
        <end position="141"/>
    </location>
</feature>
<dbReference type="InterPro" id="IPR050833">
    <property type="entry name" value="Poly_Biosynth_Transport"/>
</dbReference>
<keyword evidence="8" id="KW-1185">Reference proteome</keyword>
<feature type="transmembrane region" description="Helical" evidence="6">
    <location>
        <begin position="396"/>
        <end position="416"/>
    </location>
</feature>
<dbReference type="OrthoDB" id="3831435at2"/>
<evidence type="ECO:0000256" key="3">
    <source>
        <dbReference type="ARBA" id="ARBA00022692"/>
    </source>
</evidence>
<feature type="transmembrane region" description="Helical" evidence="6">
    <location>
        <begin position="369"/>
        <end position="390"/>
    </location>
</feature>
<dbReference type="Pfam" id="PF13440">
    <property type="entry name" value="Polysacc_synt_3"/>
    <property type="match status" value="1"/>
</dbReference>
<evidence type="ECO:0000256" key="5">
    <source>
        <dbReference type="ARBA" id="ARBA00023136"/>
    </source>
</evidence>
<organism evidence="7 8">
    <name type="scientific">Crenobacter intestini</name>
    <dbReference type="NCBI Taxonomy" id="2563443"/>
    <lineage>
        <taxon>Bacteria</taxon>
        <taxon>Pseudomonadati</taxon>
        <taxon>Pseudomonadota</taxon>
        <taxon>Betaproteobacteria</taxon>
        <taxon>Neisseriales</taxon>
        <taxon>Neisseriaceae</taxon>
        <taxon>Crenobacter</taxon>
    </lineage>
</organism>
<evidence type="ECO:0000256" key="2">
    <source>
        <dbReference type="ARBA" id="ARBA00022475"/>
    </source>
</evidence>
<comment type="subcellular location">
    <subcellularLocation>
        <location evidence="1">Cell membrane</location>
        <topology evidence="1">Multi-pass membrane protein</topology>
    </subcellularLocation>
</comment>
<keyword evidence="5 6" id="KW-0472">Membrane</keyword>
<evidence type="ECO:0000256" key="4">
    <source>
        <dbReference type="ARBA" id="ARBA00022989"/>
    </source>
</evidence>
<evidence type="ECO:0000313" key="8">
    <source>
        <dbReference type="Proteomes" id="UP000308891"/>
    </source>
</evidence>
<evidence type="ECO:0000256" key="6">
    <source>
        <dbReference type="SAM" id="Phobius"/>
    </source>
</evidence>
<dbReference type="Proteomes" id="UP000308891">
    <property type="component" value="Unassembled WGS sequence"/>
</dbReference>
<feature type="transmembrane region" description="Helical" evidence="6">
    <location>
        <begin position="83"/>
        <end position="104"/>
    </location>
</feature>
<proteinExistence type="predicted"/>
<protein>
    <submittedName>
        <fullName evidence="7">Polysaccharide biosynthesis protein</fullName>
    </submittedName>
</protein>